<dbReference type="Gene3D" id="6.10.140.260">
    <property type="match status" value="1"/>
</dbReference>
<evidence type="ECO:0000313" key="8">
    <source>
        <dbReference type="EMBL" id="WIA08844.1"/>
    </source>
</evidence>
<dbReference type="InterPro" id="IPR009060">
    <property type="entry name" value="UBA-like_sf"/>
</dbReference>
<evidence type="ECO:0000259" key="6">
    <source>
        <dbReference type="PROSITE" id="PS50030"/>
    </source>
</evidence>
<sequence length="606" mass="64204">MILPKVTLTASGRPQLLVSEIERLLLDKVDLEFEGIGGTEGCQTADRYQNGYAVVTSHRVLWIDAGARPAPGRSCCLPLESIHSSSKRVQYGLNLMNPKVRLELKVYVDLRSQPCNMQNSATFRYLQLRCRGEGPDAFNDHLTSAMQALRQQLERQQQRQQQQQQSAQQQMQQPADMGFPRPRVLRALLATHSEHMQAALDWVLAASADPSTDAPWAGPEPSQVSRQELQQLQQLAAMRQQQQQQAPLPGWGLGSVAAASAVGAPASSGAAAGSMWPPAAAAAGSGVLNSSSSSGPAGYSSAGPSTQQQQQQQQQGPGSRVVGVAGIMHREAAKSSATSASLAAAFRDLEALMAMAADMVALAEKFRGVMGPDGSIALNNTNNNNNSAAEGGGSSGEQLLLDADTQLQLIAMGIASPVTKASAGARYHQELSRQLADFLAAPLARAGGVLMLPDVYCLFNRARGSELVSPDDLLQACEAFPHVGLPLRVRKFPSGVIVVQGSQFSDEQLCSSIQRLLQDKAQQQQQQQASTTPGDRYAAASPAAVGVQLGPALSATDVSGALSLPLTLAREALLVAEARGVLCRDDGPEGLRFFANFFMAAQPLAV</sequence>
<organism evidence="8 9">
    <name type="scientific">Tetradesmus obliquus</name>
    <name type="common">Green alga</name>
    <name type="synonym">Acutodesmus obliquus</name>
    <dbReference type="NCBI Taxonomy" id="3088"/>
    <lineage>
        <taxon>Eukaryota</taxon>
        <taxon>Viridiplantae</taxon>
        <taxon>Chlorophyta</taxon>
        <taxon>core chlorophytes</taxon>
        <taxon>Chlorophyceae</taxon>
        <taxon>CS clade</taxon>
        <taxon>Sphaeropleales</taxon>
        <taxon>Scenedesmaceae</taxon>
        <taxon>Tetradesmus</taxon>
    </lineage>
</organism>
<dbReference type="InterPro" id="IPR037855">
    <property type="entry name" value="Vps36"/>
</dbReference>
<name>A0ABY8TIC6_TETOB</name>
<dbReference type="Pfam" id="PF04157">
    <property type="entry name" value="EAP30"/>
    <property type="match status" value="1"/>
</dbReference>
<comment type="similarity">
    <text evidence="1 4">Belongs to the VPS36 family.</text>
</comment>
<keyword evidence="4" id="KW-0963">Cytoplasm</keyword>
<keyword evidence="2 4" id="KW-0813">Transport</keyword>
<dbReference type="PROSITE" id="PS51495">
    <property type="entry name" value="GLUE"/>
    <property type="match status" value="1"/>
</dbReference>
<comment type="subcellular location">
    <subcellularLocation>
        <location evidence="4">Cytoplasm</location>
    </subcellularLocation>
    <subcellularLocation>
        <location evidence="4">Endosome</location>
    </subcellularLocation>
</comment>
<dbReference type="SUPFAM" id="SSF46785">
    <property type="entry name" value="Winged helix' DNA-binding domain"/>
    <property type="match status" value="1"/>
</dbReference>
<protein>
    <recommendedName>
        <fullName evidence="4">Vacuolar protein-sorting-associated protein 36</fullName>
    </recommendedName>
    <alternativeName>
        <fullName evidence="4">ESCRT-II complex subunit VPS36</fullName>
    </alternativeName>
</protein>
<dbReference type="Pfam" id="PF22562">
    <property type="entry name" value="UBA_7"/>
    <property type="match status" value="1"/>
</dbReference>
<keyword evidence="9" id="KW-1185">Reference proteome</keyword>
<feature type="region of interest" description="Disordered" evidence="5">
    <location>
        <begin position="152"/>
        <end position="177"/>
    </location>
</feature>
<dbReference type="InterPro" id="IPR036390">
    <property type="entry name" value="WH_DNA-bd_sf"/>
</dbReference>
<feature type="compositionally biased region" description="Low complexity" evidence="5">
    <location>
        <begin position="158"/>
        <end position="173"/>
    </location>
</feature>
<dbReference type="InterPro" id="IPR036388">
    <property type="entry name" value="WH-like_DNA-bd_sf"/>
</dbReference>
<feature type="compositionally biased region" description="Low complexity" evidence="5">
    <location>
        <begin position="281"/>
        <end position="315"/>
    </location>
</feature>
<comment type="function">
    <text evidence="4">Component of the ESCRT-II complex (endosomal sorting complex required for transport II), which is required for multivesicular body (MVB) formation and sorting of endosomal cargo proteins into MVBs.</text>
</comment>
<accession>A0ABY8TIC6</accession>
<dbReference type="InterPro" id="IPR040608">
    <property type="entry name" value="Snf8/Vps36"/>
</dbReference>
<dbReference type="PROSITE" id="PS50030">
    <property type="entry name" value="UBA"/>
    <property type="match status" value="1"/>
</dbReference>
<evidence type="ECO:0000256" key="2">
    <source>
        <dbReference type="ARBA" id="ARBA00022448"/>
    </source>
</evidence>
<keyword evidence="3 4" id="KW-0653">Protein transport</keyword>
<evidence type="ECO:0000259" key="7">
    <source>
        <dbReference type="PROSITE" id="PS51495"/>
    </source>
</evidence>
<dbReference type="InterPro" id="IPR015940">
    <property type="entry name" value="UBA"/>
</dbReference>
<evidence type="ECO:0000256" key="1">
    <source>
        <dbReference type="ARBA" id="ARBA00009697"/>
    </source>
</evidence>
<feature type="region of interest" description="Disordered" evidence="5">
    <location>
        <begin position="281"/>
        <end position="320"/>
    </location>
</feature>
<dbReference type="Proteomes" id="UP001244341">
    <property type="component" value="Chromosome 1b"/>
</dbReference>
<reference evidence="8 9" key="1">
    <citation type="submission" date="2023-05" db="EMBL/GenBank/DDBJ databases">
        <title>A 100% complete, gapless, phased diploid assembly of the Scenedesmus obliquus UTEX 3031 genome.</title>
        <authorList>
            <person name="Biondi T.C."/>
            <person name="Hanschen E.R."/>
            <person name="Kwon T."/>
            <person name="Eng W."/>
            <person name="Kruse C.P.S."/>
            <person name="Koehler S.I."/>
            <person name="Kunde Y."/>
            <person name="Gleasner C.D."/>
            <person name="You Mak K.T."/>
            <person name="Polle J."/>
            <person name="Hovde B.T."/>
            <person name="Starkenburg S.R."/>
        </authorList>
    </citation>
    <scope>NUCLEOTIDE SEQUENCE [LARGE SCALE GENOMIC DNA]</scope>
    <source>
        <strain evidence="8 9">DOE0152z</strain>
    </source>
</reference>
<keyword evidence="4" id="KW-0967">Endosome</keyword>
<gene>
    <name evidence="8" type="ORF">OEZ85_008265</name>
</gene>
<dbReference type="EMBL" id="CP126208">
    <property type="protein sequence ID" value="WIA08844.1"/>
    <property type="molecule type" value="Genomic_DNA"/>
</dbReference>
<evidence type="ECO:0000256" key="4">
    <source>
        <dbReference type="RuleBase" id="RU367095"/>
    </source>
</evidence>
<dbReference type="SUPFAM" id="SSF46934">
    <property type="entry name" value="UBA-like"/>
    <property type="match status" value="1"/>
</dbReference>
<comment type="subunit">
    <text evidence="4">Component of the endosomal sorting complex required for transport II (ESCRT-II).</text>
</comment>
<dbReference type="SUPFAM" id="SSF50729">
    <property type="entry name" value="PH domain-like"/>
    <property type="match status" value="1"/>
</dbReference>
<proteinExistence type="inferred from homology"/>
<dbReference type="Gene3D" id="1.10.10.10">
    <property type="entry name" value="Winged helix-like DNA-binding domain superfamily/Winged helix DNA-binding domain"/>
    <property type="match status" value="2"/>
</dbReference>
<dbReference type="InterPro" id="IPR021648">
    <property type="entry name" value="GLUE_dom"/>
</dbReference>
<dbReference type="PANTHER" id="PTHR13128:SF12">
    <property type="entry name" value="VACUOLAR PROTEIN-SORTING-ASSOCIATED PROTEIN 36"/>
    <property type="match status" value="1"/>
</dbReference>
<feature type="domain" description="GLUE N-terminal" evidence="7">
    <location>
        <begin position="6"/>
        <end position="158"/>
    </location>
</feature>
<evidence type="ECO:0000256" key="5">
    <source>
        <dbReference type="SAM" id="MobiDB-lite"/>
    </source>
</evidence>
<dbReference type="PANTHER" id="PTHR13128">
    <property type="entry name" value="VACUOLAR PROTEIN-SORTING-ASSOCIATED PROTEIN 36"/>
    <property type="match status" value="1"/>
</dbReference>
<dbReference type="Gene3D" id="2.30.29.30">
    <property type="entry name" value="Pleckstrin-homology domain (PH domain)/Phosphotyrosine-binding domain (PTB)"/>
    <property type="match status" value="1"/>
</dbReference>
<dbReference type="InterPro" id="IPR011993">
    <property type="entry name" value="PH-like_dom_sf"/>
</dbReference>
<dbReference type="Gene3D" id="1.10.8.10">
    <property type="entry name" value="DNA helicase RuvA subunit, C-terminal domain"/>
    <property type="match status" value="1"/>
</dbReference>
<evidence type="ECO:0000256" key="3">
    <source>
        <dbReference type="ARBA" id="ARBA00022927"/>
    </source>
</evidence>
<feature type="domain" description="UBA" evidence="6">
    <location>
        <begin position="165"/>
        <end position="206"/>
    </location>
</feature>
<evidence type="ECO:0000313" key="9">
    <source>
        <dbReference type="Proteomes" id="UP001244341"/>
    </source>
</evidence>